<evidence type="ECO:0000256" key="2">
    <source>
        <dbReference type="ARBA" id="ARBA00008518"/>
    </source>
</evidence>
<dbReference type="STRING" id="137246.A0A401T5N1"/>
<feature type="domain" description="Fibronectin type-III" evidence="17">
    <location>
        <begin position="426"/>
        <end position="522"/>
    </location>
</feature>
<dbReference type="Gene3D" id="2.60.120.920">
    <property type="match status" value="1"/>
</dbReference>
<feature type="domain" description="COS" evidence="18">
    <location>
        <begin position="367"/>
        <end position="424"/>
    </location>
</feature>
<keyword evidence="3" id="KW-0963">Cytoplasm</keyword>
<dbReference type="InterPro" id="IPR047066">
    <property type="entry name" value="TRIM36_Bbox1_Zfn"/>
</dbReference>
<dbReference type="SUPFAM" id="SSF57845">
    <property type="entry name" value="B-box zinc-binding domain"/>
    <property type="match status" value="1"/>
</dbReference>
<dbReference type="GO" id="GO:0007340">
    <property type="term" value="P:acrosome reaction"/>
    <property type="evidence" value="ECO:0007669"/>
    <property type="project" value="TreeGrafter"/>
</dbReference>
<dbReference type="CDD" id="cd19848">
    <property type="entry name" value="Bbox1_TRIM36_C-I"/>
    <property type="match status" value="1"/>
</dbReference>
<dbReference type="PANTHER" id="PTHR24099:SF18">
    <property type="entry name" value="E3 UBIQUITIN-PROTEIN LIGASE TRIM36"/>
    <property type="match status" value="1"/>
</dbReference>
<evidence type="ECO:0000256" key="7">
    <source>
        <dbReference type="ARBA" id="ARBA00022737"/>
    </source>
</evidence>
<dbReference type="Pfam" id="PF22586">
    <property type="entry name" value="ANCHR-like_BBOX"/>
    <property type="match status" value="1"/>
</dbReference>
<evidence type="ECO:0000256" key="4">
    <source>
        <dbReference type="ARBA" id="ARBA00022679"/>
    </source>
</evidence>
<evidence type="ECO:0000256" key="11">
    <source>
        <dbReference type="ARBA" id="ARBA00023054"/>
    </source>
</evidence>
<dbReference type="SUPFAM" id="SSF49899">
    <property type="entry name" value="Concanavalin A-like lectins/glucanases"/>
    <property type="match status" value="1"/>
</dbReference>
<dbReference type="SUPFAM" id="SSF49265">
    <property type="entry name" value="Fibronectin type III"/>
    <property type="match status" value="1"/>
</dbReference>
<dbReference type="SUPFAM" id="SSF57850">
    <property type="entry name" value="RING/U-box"/>
    <property type="match status" value="1"/>
</dbReference>
<keyword evidence="10" id="KW-0862">Zinc</keyword>
<organism evidence="19 20">
    <name type="scientific">Chiloscyllium punctatum</name>
    <name type="common">Brownbanded bambooshark</name>
    <name type="synonym">Hemiscyllium punctatum</name>
    <dbReference type="NCBI Taxonomy" id="137246"/>
    <lineage>
        <taxon>Eukaryota</taxon>
        <taxon>Metazoa</taxon>
        <taxon>Chordata</taxon>
        <taxon>Craniata</taxon>
        <taxon>Vertebrata</taxon>
        <taxon>Chondrichthyes</taxon>
        <taxon>Elasmobranchii</taxon>
        <taxon>Galeomorphii</taxon>
        <taxon>Galeoidea</taxon>
        <taxon>Orectolobiformes</taxon>
        <taxon>Hemiscylliidae</taxon>
        <taxon>Chiloscyllium</taxon>
    </lineage>
</organism>
<dbReference type="OMA" id="SFYDTEH"/>
<dbReference type="SMART" id="SM00184">
    <property type="entry name" value="RING"/>
    <property type="match status" value="1"/>
</dbReference>
<name>A0A401T5N1_CHIPU</name>
<dbReference type="CDD" id="cd00063">
    <property type="entry name" value="FN3"/>
    <property type="match status" value="1"/>
</dbReference>
<keyword evidence="5" id="KW-0493">Microtubule</keyword>
<dbReference type="FunFam" id="4.10.830.40:FF:000001">
    <property type="entry name" value="E3 ubiquitin-protein ligase TRIM9 isoform X1"/>
    <property type="match status" value="1"/>
</dbReference>
<sequence>MSDSDDLSEFGFIVDRISRGEVPIKNIERELICPCCKELFTHPLILPCQHSVCHKCAKELLLSRDDAVSELDSEFSNPATPVSSPRIRRLSSASVERLDRLTRTGSAAHPGWKRTIHSQGITTFPCPSCKYDIDLGERGLSGLFRNFTLETIVERYRQAARAAVAIMCNLCKPPPQEATKSCMDCKASYCNECFKLHHPWGTPKAQHEYVGPTTNFRPKILMCPEHDMEKVTMYCEVCRRPVCHLCKLGGSHANHKVTSMSSAYKALKEKLSKSIGYLISKEDQVKTQILQLEHMIEQTESNGEKAKREATDLIDGLCAILEQRKMKFIKSIEDSRSSKLEKLQNQMDEYQGMLENSGLVGYAQEVLKETDQSCFVQTAKQLHIRIRMATESLKTFQPAAEPSFTEFTLDVSREEELLKELSFTNVPDAPVIDLTQSRLYDDGIICWHQPNGALPVDHYKLEYRRLDQDGNCAWESTEDVCSTSKVISNLDTNMSYIFRVKGCKNSIYSDYSKEVLFHTPPAPVLRFLFDEKCGYNSDHLILNKQRDSVESVAGLPMLLSAERIVVGSYMSLNFITGDTGVTKGKYYWAFRVELCSYLVKVGVVSDTKLQEWFHSPPDINSPRYDQDSGHDSGSEDIALEQSQPFTFVTIGMKRLFIPKGSASSSTESCKRSVSTPSRIGICLDYDKGKVNFYNADTMQCLYERRVECSGTMYPAFGLMGGGAVHLDELITLKESTKPGFFLDS</sequence>
<evidence type="ECO:0000256" key="6">
    <source>
        <dbReference type="ARBA" id="ARBA00022723"/>
    </source>
</evidence>
<evidence type="ECO:0000313" key="19">
    <source>
        <dbReference type="EMBL" id="GCC37958.1"/>
    </source>
</evidence>
<reference evidence="19 20" key="1">
    <citation type="journal article" date="2018" name="Nat. Ecol. Evol.">
        <title>Shark genomes provide insights into elasmobranch evolution and the origin of vertebrates.</title>
        <authorList>
            <person name="Hara Y"/>
            <person name="Yamaguchi K"/>
            <person name="Onimaru K"/>
            <person name="Kadota M"/>
            <person name="Koyanagi M"/>
            <person name="Keeley SD"/>
            <person name="Tatsumi K"/>
            <person name="Tanaka K"/>
            <person name="Motone F"/>
            <person name="Kageyama Y"/>
            <person name="Nozu R"/>
            <person name="Adachi N"/>
            <person name="Nishimura O"/>
            <person name="Nakagawa R"/>
            <person name="Tanegashima C"/>
            <person name="Kiyatake I"/>
            <person name="Matsumoto R"/>
            <person name="Murakumo K"/>
            <person name="Nishida K"/>
            <person name="Terakita A"/>
            <person name="Kuratani S"/>
            <person name="Sato K"/>
            <person name="Hyodo S Kuraku.S."/>
        </authorList>
    </citation>
    <scope>NUCLEOTIDE SEQUENCE [LARGE SCALE GENOMIC DNA]</scope>
</reference>
<dbReference type="Gene3D" id="3.30.40.10">
    <property type="entry name" value="Zinc/RING finger domain, C3HC4 (zinc finger)"/>
    <property type="match status" value="1"/>
</dbReference>
<dbReference type="AlphaFoldDB" id="A0A401T5N1"/>
<dbReference type="Gene3D" id="1.20.5.170">
    <property type="match status" value="1"/>
</dbReference>
<evidence type="ECO:0000259" key="16">
    <source>
        <dbReference type="PROSITE" id="PS50188"/>
    </source>
</evidence>
<comment type="caution">
    <text evidence="19">The sequence shown here is derived from an EMBL/GenBank/DDBJ whole genome shotgun (WGS) entry which is preliminary data.</text>
</comment>
<protein>
    <submittedName>
        <fullName evidence="19">Uncharacterized protein</fullName>
    </submittedName>
</protein>
<dbReference type="InterPro" id="IPR001841">
    <property type="entry name" value="Znf_RING"/>
</dbReference>
<evidence type="ECO:0000256" key="8">
    <source>
        <dbReference type="ARBA" id="ARBA00022771"/>
    </source>
</evidence>
<proteinExistence type="inferred from homology"/>
<evidence type="ECO:0000259" key="18">
    <source>
        <dbReference type="PROSITE" id="PS51262"/>
    </source>
</evidence>
<evidence type="ECO:0000259" key="17">
    <source>
        <dbReference type="PROSITE" id="PS50853"/>
    </source>
</evidence>
<dbReference type="InterPro" id="IPR043136">
    <property type="entry name" value="B30.2/SPRY_sf"/>
</dbReference>
<dbReference type="CDD" id="cd19778">
    <property type="entry name" value="Bbox2_TRIM36_C-I"/>
    <property type="match status" value="1"/>
</dbReference>
<dbReference type="InterPro" id="IPR003961">
    <property type="entry name" value="FN3_dom"/>
</dbReference>
<dbReference type="InterPro" id="IPR017903">
    <property type="entry name" value="COS_domain"/>
</dbReference>
<evidence type="ECO:0000256" key="1">
    <source>
        <dbReference type="ARBA" id="ARBA00004245"/>
    </source>
</evidence>
<dbReference type="OrthoDB" id="10040278at2759"/>
<evidence type="ECO:0000256" key="3">
    <source>
        <dbReference type="ARBA" id="ARBA00022490"/>
    </source>
</evidence>
<dbReference type="Pfam" id="PF18568">
    <property type="entry name" value="COS"/>
    <property type="match status" value="1"/>
</dbReference>
<dbReference type="Gene3D" id="2.60.40.10">
    <property type="entry name" value="Immunoglobulins"/>
    <property type="match status" value="1"/>
</dbReference>
<dbReference type="GO" id="GO:0004842">
    <property type="term" value="F:ubiquitin-protein transferase activity"/>
    <property type="evidence" value="ECO:0007669"/>
    <property type="project" value="TreeGrafter"/>
</dbReference>
<dbReference type="SMART" id="SM00336">
    <property type="entry name" value="BBOX"/>
    <property type="match status" value="2"/>
</dbReference>
<comment type="similarity">
    <text evidence="2">Belongs to the TRIM/RBCC family.</text>
</comment>
<dbReference type="InterPro" id="IPR003877">
    <property type="entry name" value="SPRY_dom"/>
</dbReference>
<evidence type="ECO:0000256" key="14">
    <source>
        <dbReference type="SAM" id="Coils"/>
    </source>
</evidence>
<dbReference type="InterPro" id="IPR047065">
    <property type="entry name" value="TRIM36_Bbox2_Zfn"/>
</dbReference>
<dbReference type="Pfam" id="PF00643">
    <property type="entry name" value="zf-B_box"/>
    <property type="match status" value="1"/>
</dbReference>
<keyword evidence="20" id="KW-1185">Reference proteome</keyword>
<dbReference type="PROSITE" id="PS51262">
    <property type="entry name" value="COS"/>
    <property type="match status" value="1"/>
</dbReference>
<dbReference type="PROSITE" id="PS50119">
    <property type="entry name" value="ZF_BBOX"/>
    <property type="match status" value="1"/>
</dbReference>
<keyword evidence="8 13" id="KW-0863">Zinc-finger</keyword>
<evidence type="ECO:0000256" key="5">
    <source>
        <dbReference type="ARBA" id="ARBA00022701"/>
    </source>
</evidence>
<dbReference type="PRINTS" id="PR01407">
    <property type="entry name" value="BUTYPHLNCDUF"/>
</dbReference>
<evidence type="ECO:0000256" key="9">
    <source>
        <dbReference type="ARBA" id="ARBA00022786"/>
    </source>
</evidence>
<dbReference type="Pfam" id="PF00622">
    <property type="entry name" value="SPRY"/>
    <property type="match status" value="1"/>
</dbReference>
<dbReference type="PROSITE" id="PS50853">
    <property type="entry name" value="FN3"/>
    <property type="match status" value="1"/>
</dbReference>
<dbReference type="Gene3D" id="4.10.830.40">
    <property type="match status" value="1"/>
</dbReference>
<evidence type="ECO:0000256" key="10">
    <source>
        <dbReference type="ARBA" id="ARBA00022833"/>
    </source>
</evidence>
<dbReference type="InterPro" id="IPR027370">
    <property type="entry name" value="Znf-RING_euk"/>
</dbReference>
<dbReference type="InterPro" id="IPR013783">
    <property type="entry name" value="Ig-like_fold"/>
</dbReference>
<keyword evidence="9" id="KW-0833">Ubl conjugation pathway</keyword>
<dbReference type="InterPro" id="IPR036116">
    <property type="entry name" value="FN3_sf"/>
</dbReference>
<dbReference type="InterPro" id="IPR040859">
    <property type="entry name" value="Midline-1_COS"/>
</dbReference>
<dbReference type="Gene3D" id="3.30.160.60">
    <property type="entry name" value="Classic Zinc Finger"/>
    <property type="match status" value="1"/>
</dbReference>
<keyword evidence="6" id="KW-0479">Metal-binding</keyword>
<keyword evidence="12" id="KW-0206">Cytoskeleton</keyword>
<dbReference type="Pfam" id="PF13445">
    <property type="entry name" value="zf-RING_UBOX"/>
    <property type="match status" value="1"/>
</dbReference>
<accession>A0A401T5N1</accession>
<dbReference type="InterPro" id="IPR003879">
    <property type="entry name" value="Butyrophylin_SPRY"/>
</dbReference>
<dbReference type="GO" id="GO:0007051">
    <property type="term" value="P:spindle organization"/>
    <property type="evidence" value="ECO:0007669"/>
    <property type="project" value="TreeGrafter"/>
</dbReference>
<evidence type="ECO:0000259" key="15">
    <source>
        <dbReference type="PROSITE" id="PS50119"/>
    </source>
</evidence>
<dbReference type="GO" id="GO:0001669">
    <property type="term" value="C:acrosomal vesicle"/>
    <property type="evidence" value="ECO:0007669"/>
    <property type="project" value="TreeGrafter"/>
</dbReference>
<keyword evidence="4" id="KW-0808">Transferase</keyword>
<evidence type="ECO:0000256" key="12">
    <source>
        <dbReference type="ARBA" id="ARBA00023212"/>
    </source>
</evidence>
<dbReference type="GO" id="GO:0008270">
    <property type="term" value="F:zinc ion binding"/>
    <property type="evidence" value="ECO:0007669"/>
    <property type="project" value="UniProtKB-KW"/>
</dbReference>
<dbReference type="Proteomes" id="UP000287033">
    <property type="component" value="Unassembled WGS sequence"/>
</dbReference>
<feature type="domain" description="B box-type" evidence="15">
    <location>
        <begin position="218"/>
        <end position="260"/>
    </location>
</feature>
<feature type="coiled-coil region" evidence="14">
    <location>
        <begin position="282"/>
        <end position="309"/>
    </location>
</feature>
<gene>
    <name evidence="19" type="ORF">chiPu_0016468</name>
</gene>
<keyword evidence="7" id="KW-0677">Repeat</keyword>
<comment type="subcellular location">
    <subcellularLocation>
        <location evidence="1">Cytoplasm</location>
        <location evidence="1">Cytoskeleton</location>
    </subcellularLocation>
</comment>
<dbReference type="InterPro" id="IPR000315">
    <property type="entry name" value="Znf_B-box"/>
</dbReference>
<evidence type="ECO:0000256" key="13">
    <source>
        <dbReference type="PROSITE-ProRule" id="PRU00024"/>
    </source>
</evidence>
<dbReference type="InterPro" id="IPR050617">
    <property type="entry name" value="E3_ligase_FN3/SPRY"/>
</dbReference>
<feature type="domain" description="B30.2/SPRY" evidence="16">
    <location>
        <begin position="507"/>
        <end position="737"/>
    </location>
</feature>
<dbReference type="PANTHER" id="PTHR24099">
    <property type="entry name" value="E3 UBIQUITIN-PROTEIN LIGASE TRIM36-RELATED"/>
    <property type="match status" value="1"/>
</dbReference>
<dbReference type="InterPro" id="IPR013320">
    <property type="entry name" value="ConA-like_dom_sf"/>
</dbReference>
<dbReference type="InterPro" id="IPR013083">
    <property type="entry name" value="Znf_RING/FYVE/PHD"/>
</dbReference>
<evidence type="ECO:0000313" key="20">
    <source>
        <dbReference type="Proteomes" id="UP000287033"/>
    </source>
</evidence>
<keyword evidence="11 14" id="KW-0175">Coiled coil</keyword>
<dbReference type="EMBL" id="BEZZ01001084">
    <property type="protein sequence ID" value="GCC37958.1"/>
    <property type="molecule type" value="Genomic_DNA"/>
</dbReference>
<dbReference type="PROSITE" id="PS50188">
    <property type="entry name" value="B302_SPRY"/>
    <property type="match status" value="1"/>
</dbReference>
<dbReference type="InterPro" id="IPR003649">
    <property type="entry name" value="Bbox_C"/>
</dbReference>
<dbReference type="InterPro" id="IPR001870">
    <property type="entry name" value="B30.2/SPRY"/>
</dbReference>
<dbReference type="GO" id="GO:0005874">
    <property type="term" value="C:microtubule"/>
    <property type="evidence" value="ECO:0007669"/>
    <property type="project" value="UniProtKB-KW"/>
</dbReference>
<dbReference type="SMART" id="SM00502">
    <property type="entry name" value="BBC"/>
    <property type="match status" value="1"/>
</dbReference>